<dbReference type="AlphaFoldDB" id="A0A835WAF8"/>
<feature type="compositionally biased region" description="Basic residues" evidence="1">
    <location>
        <begin position="63"/>
        <end position="74"/>
    </location>
</feature>
<evidence type="ECO:0000313" key="2">
    <source>
        <dbReference type="EMBL" id="KAG2443745.1"/>
    </source>
</evidence>
<keyword evidence="3" id="KW-1185">Reference proteome</keyword>
<protein>
    <submittedName>
        <fullName evidence="2">Uncharacterized protein</fullName>
    </submittedName>
</protein>
<organism evidence="2 3">
    <name type="scientific">Chlamydomonas incerta</name>
    <dbReference type="NCBI Taxonomy" id="51695"/>
    <lineage>
        <taxon>Eukaryota</taxon>
        <taxon>Viridiplantae</taxon>
        <taxon>Chlorophyta</taxon>
        <taxon>core chlorophytes</taxon>
        <taxon>Chlorophyceae</taxon>
        <taxon>CS clade</taxon>
        <taxon>Chlamydomonadales</taxon>
        <taxon>Chlamydomonadaceae</taxon>
        <taxon>Chlamydomonas</taxon>
    </lineage>
</organism>
<reference evidence="2" key="1">
    <citation type="journal article" date="2020" name="bioRxiv">
        <title>Comparative genomics of Chlamydomonas.</title>
        <authorList>
            <person name="Craig R.J."/>
            <person name="Hasan A.R."/>
            <person name="Ness R.W."/>
            <person name="Keightley P.D."/>
        </authorList>
    </citation>
    <scope>NUCLEOTIDE SEQUENCE</scope>
    <source>
        <strain evidence="2">SAG 7.73</strain>
    </source>
</reference>
<dbReference type="EMBL" id="JAEHOC010000003">
    <property type="protein sequence ID" value="KAG2443745.1"/>
    <property type="molecule type" value="Genomic_DNA"/>
</dbReference>
<comment type="caution">
    <text evidence="2">The sequence shown here is derived from an EMBL/GenBank/DDBJ whole genome shotgun (WGS) entry which is preliminary data.</text>
</comment>
<sequence>MDAGEGAAHNSGKAASAAGAIGSGLEVFLNKPMAQHAAAAGASIRRRHRSLVGGDVDAFSRGTGHRSQQRKAHV</sequence>
<proteinExistence type="predicted"/>
<gene>
    <name evidence="2" type="ORF">HXX76_002091</name>
</gene>
<evidence type="ECO:0000313" key="3">
    <source>
        <dbReference type="Proteomes" id="UP000650467"/>
    </source>
</evidence>
<dbReference type="Proteomes" id="UP000650467">
    <property type="component" value="Unassembled WGS sequence"/>
</dbReference>
<accession>A0A835WAF8</accession>
<feature type="region of interest" description="Disordered" evidence="1">
    <location>
        <begin position="55"/>
        <end position="74"/>
    </location>
</feature>
<name>A0A835WAF8_CHLIN</name>
<evidence type="ECO:0000256" key="1">
    <source>
        <dbReference type="SAM" id="MobiDB-lite"/>
    </source>
</evidence>